<sequence>MSGTEPGSSARVTSVLKI</sequence>
<dbReference type="Proteomes" id="UP000234681">
    <property type="component" value="Chromosome 4"/>
</dbReference>
<organism evidence="1 2">
    <name type="scientific">Rattus norvegicus</name>
    <name type="common">Rat</name>
    <dbReference type="NCBI Taxonomy" id="10116"/>
    <lineage>
        <taxon>Eukaryota</taxon>
        <taxon>Metazoa</taxon>
        <taxon>Chordata</taxon>
        <taxon>Craniata</taxon>
        <taxon>Vertebrata</taxon>
        <taxon>Euteleostomi</taxon>
        <taxon>Mammalia</taxon>
        <taxon>Eutheria</taxon>
        <taxon>Euarchontoglires</taxon>
        <taxon>Glires</taxon>
        <taxon>Rodentia</taxon>
        <taxon>Myomorpha</taxon>
        <taxon>Muroidea</taxon>
        <taxon>Muridae</taxon>
        <taxon>Murinae</taxon>
        <taxon>Rattus</taxon>
    </lineage>
</organism>
<evidence type="ECO:0000313" key="2">
    <source>
        <dbReference type="Proteomes" id="UP000234681"/>
    </source>
</evidence>
<gene>
    <name evidence="1" type="ORF">rCG_28141</name>
</gene>
<reference evidence="2" key="1">
    <citation type="submission" date="2005-09" db="EMBL/GenBank/DDBJ databases">
        <authorList>
            <person name="Mural R.J."/>
            <person name="Li P.W."/>
            <person name="Adams M.D."/>
            <person name="Amanatides P.G."/>
            <person name="Baden-Tillson H."/>
            <person name="Barnstead M."/>
            <person name="Chin S.H."/>
            <person name="Dew I."/>
            <person name="Evans C.A."/>
            <person name="Ferriera S."/>
            <person name="Flanigan M."/>
            <person name="Fosler C."/>
            <person name="Glodek A."/>
            <person name="Gu Z."/>
            <person name="Holt R.A."/>
            <person name="Jennings D."/>
            <person name="Kraft C.L."/>
            <person name="Lu F."/>
            <person name="Nguyen T."/>
            <person name="Nusskern D.R."/>
            <person name="Pfannkoch C.M."/>
            <person name="Sitter C."/>
            <person name="Sutton G.G."/>
            <person name="Venter J.C."/>
            <person name="Wang Z."/>
            <person name="Woodage T."/>
            <person name="Zheng X.H."/>
            <person name="Zhong F."/>
        </authorList>
    </citation>
    <scope>NUCLEOTIDE SEQUENCE [LARGE SCALE GENOMIC DNA]</scope>
    <source>
        <strain>BN</strain>
        <strain evidence="2">Sprague-Dawley</strain>
    </source>
</reference>
<evidence type="ECO:0000313" key="1">
    <source>
        <dbReference type="EMBL" id="EDM15032.1"/>
    </source>
</evidence>
<dbReference type="EMBL" id="CH473959">
    <property type="protein sequence ID" value="EDM15032.1"/>
    <property type="molecule type" value="Genomic_DNA"/>
</dbReference>
<proteinExistence type="predicted"/>
<protein>
    <submittedName>
        <fullName evidence="1">RCG28141</fullName>
    </submittedName>
</protein>
<dbReference type="AlphaFoldDB" id="A6IDU5"/>
<name>A6IDU5_RAT</name>
<accession>A6IDU5</accession>